<dbReference type="Gene3D" id="1.10.260.40">
    <property type="entry name" value="lambda repressor-like DNA-binding domains"/>
    <property type="match status" value="1"/>
</dbReference>
<evidence type="ECO:0000313" key="3">
    <source>
        <dbReference type="Proteomes" id="UP001258207"/>
    </source>
</evidence>
<dbReference type="InterPro" id="IPR001387">
    <property type="entry name" value="Cro/C1-type_HTH"/>
</dbReference>
<feature type="domain" description="HTH cro/C1-type" evidence="1">
    <location>
        <begin position="11"/>
        <end position="64"/>
    </location>
</feature>
<dbReference type="GO" id="GO:0003677">
    <property type="term" value="F:DNA binding"/>
    <property type="evidence" value="ECO:0007669"/>
    <property type="project" value="InterPro"/>
</dbReference>
<dbReference type="InterPro" id="IPR010982">
    <property type="entry name" value="Lambda_DNA-bd_dom_sf"/>
</dbReference>
<accession>A0AAJ6M3U2</accession>
<dbReference type="CDD" id="cd00093">
    <property type="entry name" value="HTH_XRE"/>
    <property type="match status" value="1"/>
</dbReference>
<dbReference type="AlphaFoldDB" id="A0AAJ6M3U2"/>
<dbReference type="RefSeq" id="WP_310792894.1">
    <property type="nucleotide sequence ID" value="NZ_CP134081.1"/>
</dbReference>
<protein>
    <submittedName>
        <fullName evidence="2">Helix-turn-helix domain-containing protein</fullName>
    </submittedName>
</protein>
<dbReference type="Proteomes" id="UP001258207">
    <property type="component" value="Chromosome"/>
</dbReference>
<gene>
    <name evidence="2" type="ORF">RI108_09580</name>
</gene>
<dbReference type="EMBL" id="CP134081">
    <property type="protein sequence ID" value="WNC11630.1"/>
    <property type="molecule type" value="Genomic_DNA"/>
</dbReference>
<evidence type="ECO:0000313" key="2">
    <source>
        <dbReference type="EMBL" id="WNC11630.1"/>
    </source>
</evidence>
<dbReference type="SUPFAM" id="SSF47413">
    <property type="entry name" value="lambda repressor-like DNA-binding domains"/>
    <property type="match status" value="1"/>
</dbReference>
<evidence type="ECO:0000259" key="1">
    <source>
        <dbReference type="PROSITE" id="PS50943"/>
    </source>
</evidence>
<proteinExistence type="predicted"/>
<dbReference type="Pfam" id="PF01381">
    <property type="entry name" value="HTH_3"/>
    <property type="match status" value="1"/>
</dbReference>
<dbReference type="PROSITE" id="PS50943">
    <property type="entry name" value="HTH_CROC1"/>
    <property type="match status" value="1"/>
</dbReference>
<sequence>MHLSQMIGERLQAERKRLGMNQELFAAQLGVSKRTQAAYEAGGSEPGAQYLIKAGELGLDISFVLTGQPTPGAVETLNASEQRLIEQLRGLSMEDQGAVLRVAEAMAAASSH</sequence>
<name>A0AAJ6M3U2_9PSED</name>
<dbReference type="SMART" id="SM00530">
    <property type="entry name" value="HTH_XRE"/>
    <property type="match status" value="1"/>
</dbReference>
<reference evidence="2" key="1">
    <citation type="submission" date="2023-09" db="EMBL/GenBank/DDBJ databases">
        <title>First report of Pseudomonas coleopterorum DJ13 causing leaf spot on Rhododendron pulchrum Sweet in China.</title>
        <authorList>
            <person name="Zhang Y."/>
        </authorList>
    </citation>
    <scope>NUCLEOTIDE SEQUENCE</scope>
    <source>
        <strain evidence="2">DJ13</strain>
    </source>
</reference>
<organism evidence="2 3">
    <name type="scientific">Pseudomonas coleopterorum</name>
    <dbReference type="NCBI Taxonomy" id="1605838"/>
    <lineage>
        <taxon>Bacteria</taxon>
        <taxon>Pseudomonadati</taxon>
        <taxon>Pseudomonadota</taxon>
        <taxon>Gammaproteobacteria</taxon>
        <taxon>Pseudomonadales</taxon>
        <taxon>Pseudomonadaceae</taxon>
        <taxon>Pseudomonas</taxon>
    </lineage>
</organism>